<evidence type="ECO:0000256" key="1">
    <source>
        <dbReference type="SAM" id="Phobius"/>
    </source>
</evidence>
<dbReference type="PATRIC" id="fig|1405.8.peg.3811"/>
<protein>
    <submittedName>
        <fullName evidence="3">DUF4386 domain-containing protein</fullName>
    </submittedName>
</protein>
<feature type="transmembrane region" description="Helical" evidence="1">
    <location>
        <begin position="93"/>
        <end position="117"/>
    </location>
</feature>
<name>A0A090YM52_9BACI</name>
<feature type="transmembrane region" description="Helical" evidence="1">
    <location>
        <begin position="60"/>
        <end position="81"/>
    </location>
</feature>
<dbReference type="AlphaFoldDB" id="A0A090YM52"/>
<evidence type="ECO:0000313" key="2">
    <source>
        <dbReference type="EMBL" id="KFM98997.1"/>
    </source>
</evidence>
<evidence type="ECO:0000313" key="5">
    <source>
        <dbReference type="Proteomes" id="UP000264294"/>
    </source>
</evidence>
<dbReference type="EMBL" id="JMQC01000008">
    <property type="protein sequence ID" value="KFM98997.1"/>
    <property type="molecule type" value="Genomic_DNA"/>
</dbReference>
<feature type="transmembrane region" description="Helical" evidence="1">
    <location>
        <begin position="194"/>
        <end position="219"/>
    </location>
</feature>
<dbReference type="Proteomes" id="UP000029389">
    <property type="component" value="Unassembled WGS sequence"/>
</dbReference>
<reference evidence="3 5" key="2">
    <citation type="submission" date="2018-08" db="EMBL/GenBank/DDBJ databases">
        <title>Bacillus clarus sp. nov. strain PS00077A.</title>
        <authorList>
            <person name="Mendez Acevedo M."/>
            <person name="Carroll L."/>
            <person name="Mukherjee M."/>
            <person name="Wiedmann M."/>
            <person name="Kovac J."/>
        </authorList>
    </citation>
    <scope>NUCLEOTIDE SEQUENCE [LARGE SCALE GENOMIC DNA]</scope>
    <source>
        <strain evidence="3 5">PS00077A</strain>
    </source>
</reference>
<dbReference type="InterPro" id="IPR025495">
    <property type="entry name" value="DUF4386"/>
</dbReference>
<gene>
    <name evidence="3" type="ORF">D0U04_15945</name>
    <name evidence="2" type="ORF">DJ93_3703</name>
</gene>
<feature type="transmembrane region" description="Helical" evidence="1">
    <location>
        <begin position="137"/>
        <end position="158"/>
    </location>
</feature>
<keyword evidence="5" id="KW-1185">Reference proteome</keyword>
<keyword evidence="1" id="KW-1133">Transmembrane helix</keyword>
<dbReference type="Proteomes" id="UP000264294">
    <property type="component" value="Unassembled WGS sequence"/>
</dbReference>
<dbReference type="Pfam" id="PF14329">
    <property type="entry name" value="DUF4386"/>
    <property type="match status" value="1"/>
</dbReference>
<dbReference type="RefSeq" id="WP_042982528.1">
    <property type="nucleotide sequence ID" value="NZ_JMQC01000008.1"/>
</dbReference>
<organism evidence="2 4">
    <name type="scientific">Bacillus clarus</name>
    <dbReference type="NCBI Taxonomy" id="2338372"/>
    <lineage>
        <taxon>Bacteria</taxon>
        <taxon>Bacillati</taxon>
        <taxon>Bacillota</taxon>
        <taxon>Bacilli</taxon>
        <taxon>Bacillales</taxon>
        <taxon>Bacillaceae</taxon>
        <taxon>Bacillus</taxon>
        <taxon>Bacillus cereus group</taxon>
    </lineage>
</organism>
<keyword evidence="1" id="KW-0472">Membrane</keyword>
<evidence type="ECO:0000313" key="3">
    <source>
        <dbReference type="EMBL" id="RFT66045.1"/>
    </source>
</evidence>
<sequence length="227" mass="25580">MTTSNNERKFALIAGTSLIIMVFVAFFSYGFVHGNLVIQGDANATFHNIQSSNILFKSEIFGWIIIFITDIVVAWALYLFLKPIHNSLSLLVAWLRLMYTAILGIAIFNLIIVLLLSKSTIAYPQTYIMLYLDAFEYIWSVGLIIFGLHLLTLGYVTFQSKNIPKRISVLLLLAAIGYIVIHVMNTMFSQYDAIISFIKVLFQLPMIAGELGFGIWLLLKGGRKPIT</sequence>
<proteinExistence type="predicted"/>
<dbReference type="EMBL" id="QVOD01000018">
    <property type="protein sequence ID" value="RFT66045.1"/>
    <property type="molecule type" value="Genomic_DNA"/>
</dbReference>
<keyword evidence="1" id="KW-0812">Transmembrane</keyword>
<accession>A0A090YM52</accession>
<feature type="transmembrane region" description="Helical" evidence="1">
    <location>
        <begin position="170"/>
        <end position="188"/>
    </location>
</feature>
<feature type="transmembrane region" description="Helical" evidence="1">
    <location>
        <begin position="12"/>
        <end position="32"/>
    </location>
</feature>
<reference evidence="2 4" key="1">
    <citation type="submission" date="2014-04" db="EMBL/GenBank/DDBJ databases">
        <authorList>
            <person name="Bishop-Lilly K.A."/>
            <person name="Broomall S.M."/>
            <person name="Chain P.S."/>
            <person name="Chertkov O."/>
            <person name="Coyne S.R."/>
            <person name="Daligault H.E."/>
            <person name="Davenport K.W."/>
            <person name="Erkkila T."/>
            <person name="Frey K.G."/>
            <person name="Gibbons H.S."/>
            <person name="Gu W."/>
            <person name="Jaissle J."/>
            <person name="Johnson S.L."/>
            <person name="Koroleva G.I."/>
            <person name="Ladner J.T."/>
            <person name="Lo C.-C."/>
            <person name="Minogue T.D."/>
            <person name="Munk C."/>
            <person name="Palacios G.F."/>
            <person name="Redden C.L."/>
            <person name="Rosenzweig C.N."/>
            <person name="Scholz M.B."/>
            <person name="Teshima H."/>
            <person name="Xu Y."/>
        </authorList>
    </citation>
    <scope>NUCLEOTIDE SEQUENCE [LARGE SCALE GENOMIC DNA]</scope>
    <source>
        <strain evidence="2 4">BHP</strain>
    </source>
</reference>
<evidence type="ECO:0000313" key="4">
    <source>
        <dbReference type="Proteomes" id="UP000029389"/>
    </source>
</evidence>
<comment type="caution">
    <text evidence="2">The sequence shown here is derived from an EMBL/GenBank/DDBJ whole genome shotgun (WGS) entry which is preliminary data.</text>
</comment>
<dbReference type="STRING" id="1405.B7492_06795"/>